<dbReference type="RefSeq" id="WP_169662165.1">
    <property type="nucleotide sequence ID" value="NZ_CP076133.1"/>
</dbReference>
<protein>
    <submittedName>
        <fullName evidence="4">T9SS type A sorting domain-containing protein</fullName>
    </submittedName>
</protein>
<accession>A0AAX1NCC4</accession>
<dbReference type="NCBIfam" id="TIGR04183">
    <property type="entry name" value="Por_Secre_tail"/>
    <property type="match status" value="1"/>
</dbReference>
<dbReference type="InterPro" id="IPR044060">
    <property type="entry name" value="Bacterial_rp_domain"/>
</dbReference>
<feature type="domain" description="Bacterial repeat" evidence="3">
    <location>
        <begin position="322"/>
        <end position="383"/>
    </location>
</feature>
<dbReference type="InterPro" id="IPR026444">
    <property type="entry name" value="Secre_tail"/>
</dbReference>
<evidence type="ECO:0000259" key="3">
    <source>
        <dbReference type="Pfam" id="PF18998"/>
    </source>
</evidence>
<organism evidence="4 5">
    <name type="scientific">Flammeovirga yaeyamensis</name>
    <dbReference type="NCBI Taxonomy" id="367791"/>
    <lineage>
        <taxon>Bacteria</taxon>
        <taxon>Pseudomonadati</taxon>
        <taxon>Bacteroidota</taxon>
        <taxon>Cytophagia</taxon>
        <taxon>Cytophagales</taxon>
        <taxon>Flammeovirgaceae</taxon>
        <taxon>Flammeovirga</taxon>
    </lineage>
</organism>
<dbReference type="EMBL" id="CP076133">
    <property type="protein sequence ID" value="QWG05164.1"/>
    <property type="molecule type" value="Genomic_DNA"/>
</dbReference>
<proteinExistence type="predicted"/>
<evidence type="ECO:0000259" key="2">
    <source>
        <dbReference type="Pfam" id="PF18962"/>
    </source>
</evidence>
<dbReference type="Gene3D" id="2.160.20.110">
    <property type="match status" value="2"/>
</dbReference>
<keyword evidence="1" id="KW-0732">Signal</keyword>
<dbReference type="Proteomes" id="UP000678679">
    <property type="component" value="Chromosome 2"/>
</dbReference>
<feature type="signal peptide" evidence="1">
    <location>
        <begin position="1"/>
        <end position="19"/>
    </location>
</feature>
<feature type="domain" description="Secretion system C-terminal sorting" evidence="2">
    <location>
        <begin position="986"/>
        <end position="1051"/>
    </location>
</feature>
<feature type="chain" id="PRO_5043533320" evidence="1">
    <location>
        <begin position="20"/>
        <end position="1051"/>
    </location>
</feature>
<evidence type="ECO:0000256" key="1">
    <source>
        <dbReference type="SAM" id="SignalP"/>
    </source>
</evidence>
<gene>
    <name evidence="4" type="ORF">KMW28_22330</name>
</gene>
<evidence type="ECO:0000313" key="5">
    <source>
        <dbReference type="Proteomes" id="UP000678679"/>
    </source>
</evidence>
<feature type="domain" description="Bacterial repeat" evidence="3">
    <location>
        <begin position="759"/>
        <end position="821"/>
    </location>
</feature>
<dbReference type="AlphaFoldDB" id="A0AAX1NCC4"/>
<dbReference type="Pfam" id="PF18998">
    <property type="entry name" value="Flg_new_2"/>
    <property type="match status" value="2"/>
</dbReference>
<dbReference type="Pfam" id="PF18962">
    <property type="entry name" value="Por_Secre_tail"/>
    <property type="match status" value="1"/>
</dbReference>
<name>A0AAX1NCC4_9BACT</name>
<keyword evidence="5" id="KW-1185">Reference proteome</keyword>
<evidence type="ECO:0000313" key="4">
    <source>
        <dbReference type="EMBL" id="QWG05164.1"/>
    </source>
</evidence>
<reference evidence="4 5" key="1">
    <citation type="submission" date="2021-05" db="EMBL/GenBank/DDBJ databases">
        <title>Comparative genomic studies on the polysaccharide-degrading batcterial strains of the Flammeovirga genus.</title>
        <authorList>
            <person name="Zewei F."/>
            <person name="Zheng Z."/>
            <person name="Yu L."/>
            <person name="Ruyue G."/>
            <person name="Yanhong M."/>
            <person name="Yuanyuan C."/>
            <person name="Jingyan G."/>
            <person name="Wenjun H."/>
        </authorList>
    </citation>
    <scope>NUCLEOTIDE SEQUENCE [LARGE SCALE GENOMIC DNA]</scope>
    <source>
        <strain evidence="4 5">NBRC:100898</strain>
    </source>
</reference>
<dbReference type="KEGG" id="fya:KMW28_22330"/>
<sequence>MKRLTTFFLVYLLAFITNAQEIPTKGDGSIANPYLIENLNQLKWLSEGDTDISDETRWSMHYQLVSDIDATDTKNWNEGLGYRPIGNSTNPFNGSFNGNDFTISNLYSNRPSERYIGLFGFCNAALIENIQLVNVELVCERFAGALAGKIENTTKVEHIVASGQVSGQRGIGGVFGEINFTSEANYILSFTNVEVVEGEKNVGGVTGVFYNNSFIRHAYAVGTVKGASDIGPIVGAGHLANADKLCVIENSYWDKETTGLTTQEAVEDERGLTTAQFSDATNFPDWDFDQVFEVATHSYDSQQRPYFKWLNQVRLLVYNPQTNVGSTTGQGRYTKNEVVELAAIPNSASVEFSHWIHQEEEVSTLPTIEVTMDQPKLYQPLFEATTYIITTSPSQRGTIIPETAEVTEDSEVTFTITPNLGYEIKEVLINGESIGAVYDFSLSGITQDTHIEMLFDPIAYSIPEGEGTETNPYLISTLEELRWVSEGDTTSEVGEGQRWRYYFQLIRNIDVADSKNWHAGKGFKPLGNLDKPFRGHFDGQGYTLENIFINKPSERYLGVFGYGSEGASIKNMKVQNIDITGDRYLGGLIGKADNMIIEHVSAEGELKGARILGGIVGDLNQGAQLSYATSFVDILIPDDERNTGGIAGTAYNSATIAQSYAVGLVTGGSNTGGIVGNGHSNIVVTNSYWDKETTGQTRSHNSEDTFGKSTSEFENESTFAGWDFTSTWRIITNEECDEHPRPYLSMHYLTKVMAYANRSHWGTVNGNGAYESGEEVRLQAAANNGFYFIEWQKGGEFLTDSQNVTITVGENDEHFVAVFGATQYEIDVEHSENGKVVPGSTVVNHLDDITFQFIPDEGYDVDYAIINNDTIRGIYEYTFQAVTHGHVIFVQFKEYEPFIYTIPAIAGDGGSIAPELGRVEEGQDIEFIITPIAGYIVEDVFVNGQSMGPLTSYVFEEVWDNHTISASFRRDDINSIDDRIGYIKAYPNPVQSRLTLEVKNQSRIQLVDVYGRVMIDQEYPIGTHQMDLSKCTNGIYLLIVDGQYYTKIKKF</sequence>